<keyword evidence="4" id="KW-1185">Reference proteome</keyword>
<reference evidence="4" key="1">
    <citation type="submission" date="2017-08" db="EMBL/GenBank/DDBJ databases">
        <authorList>
            <person name="Varghese N."/>
            <person name="Submissions S."/>
        </authorList>
    </citation>
    <scope>NUCLEOTIDE SEQUENCE [LARGE SCALE GENOMIC DNA]</scope>
    <source>
        <strain evidence="4">USBA17B2</strain>
    </source>
</reference>
<dbReference type="PANTHER" id="PTHR30032:SF8">
    <property type="entry name" value="GERMINATION-SPECIFIC N-ACETYLMURAMOYL-L-ALANINE AMIDASE"/>
    <property type="match status" value="1"/>
</dbReference>
<name>A0A285VWC5_9MICO</name>
<dbReference type="GO" id="GO:0009253">
    <property type="term" value="P:peptidoglycan catabolic process"/>
    <property type="evidence" value="ECO:0007669"/>
    <property type="project" value="InterPro"/>
</dbReference>
<evidence type="ECO:0000259" key="2">
    <source>
        <dbReference type="SMART" id="SM00701"/>
    </source>
</evidence>
<dbReference type="GO" id="GO:0008270">
    <property type="term" value="F:zinc ion binding"/>
    <property type="evidence" value="ECO:0007669"/>
    <property type="project" value="InterPro"/>
</dbReference>
<evidence type="ECO:0000313" key="3">
    <source>
        <dbReference type="EMBL" id="SOC58390.1"/>
    </source>
</evidence>
<dbReference type="InterPro" id="IPR006619">
    <property type="entry name" value="PGRP_domain_met/bac"/>
</dbReference>
<dbReference type="PANTHER" id="PTHR30032">
    <property type="entry name" value="N-ACETYLMURAMOYL-L-ALANINE AMIDASE-RELATED"/>
    <property type="match status" value="1"/>
</dbReference>
<dbReference type="InterPro" id="IPR002502">
    <property type="entry name" value="Amidase_domain"/>
</dbReference>
<organism evidence="3 4">
    <name type="scientific">Ornithinimicrobium cerasi</name>
    <dbReference type="NCBI Taxonomy" id="2248773"/>
    <lineage>
        <taxon>Bacteria</taxon>
        <taxon>Bacillati</taxon>
        <taxon>Actinomycetota</taxon>
        <taxon>Actinomycetes</taxon>
        <taxon>Micrococcales</taxon>
        <taxon>Ornithinimicrobiaceae</taxon>
        <taxon>Ornithinimicrobium</taxon>
    </lineage>
</organism>
<evidence type="ECO:0000313" key="4">
    <source>
        <dbReference type="Proteomes" id="UP000219688"/>
    </source>
</evidence>
<feature type="domain" description="Peptidoglycan recognition protein family" evidence="2">
    <location>
        <begin position="246"/>
        <end position="398"/>
    </location>
</feature>
<dbReference type="SUPFAM" id="SSF55846">
    <property type="entry name" value="N-acetylmuramoyl-L-alanine amidase-like"/>
    <property type="match status" value="1"/>
</dbReference>
<dbReference type="GO" id="GO:0008745">
    <property type="term" value="F:N-acetylmuramoyl-L-alanine amidase activity"/>
    <property type="evidence" value="ECO:0007669"/>
    <property type="project" value="InterPro"/>
</dbReference>
<protein>
    <submittedName>
        <fullName evidence="3">N-acetylmuramoyl-L-alanine amidase</fullName>
    </submittedName>
</protein>
<sequence length="739" mass="75203">MHLHAHPHGRRRRGGLLAGLVTALLTGLLVAPPVMAQVAPPVMAQVAPPVMAQVAPPVMALVAPPVMAQVGPPPAEEAVRTGVALVPTPDAPVDLAAGHPPSTAAGTHGLRHSAHPHAGGATATHGETGATAYPDLGPQAPTRGAVVEVEDGVTVLGLRWDGSRSVVPALRVREAGEGWSGWEPMATVVEPGGEGAATEGTLVVGAAQVQVQLAGAAGDAVLEAWTTSPTAADAEAVASLTGGEGLVVGTRRDWGADEALRGTHPRELVAATPKLGVTIHHTAGSNAYTAEQVPAVLRAIYGYHAQTLGWGDVGYGLLVDRFGRAWEGRAGGVDENIQLAHATGMNRDWQGISVIGDHDAVDVPAEVMSTLASLTAFTLDTHGADAEGEVEYSNRTLGWTRTLPVVHGHEDVMATLCPGFRLYSRLPELRLMVAGLQGNVVATQRVGGTDRYVVAARLAQDAFLEGTRTAYLTSGESLPDALGVGPVAHADGAAVLLTRRDAVPQASLLALAGLGVQEVVLVGRDAAIAEGVAEDLVARGYAVRRVGGADRFVTAAMLSTSAEQAPLAGTAYVASGVEVADALGGAAAAAEVDGSLLLTRPTGVPGATAAALRELGPTRVVVLGGEGAVEPQVLDQLRSVVPGATVERVGGSDRYRTSALVARDAFPTATSTVVASGQAPVDALAGTQLAARYEGPVVLARTTCLPAAVSSVYADLGVTLSRMAGGTDVLAWEAGWRTC</sequence>
<dbReference type="InterPro" id="IPR007253">
    <property type="entry name" value="Cell_wall-bd_2"/>
</dbReference>
<dbReference type="AlphaFoldDB" id="A0A285VWC5"/>
<dbReference type="Pfam" id="PF04122">
    <property type="entry name" value="CW_binding_2"/>
    <property type="match status" value="3"/>
</dbReference>
<evidence type="ECO:0000256" key="1">
    <source>
        <dbReference type="SAM" id="MobiDB-lite"/>
    </source>
</evidence>
<dbReference type="Proteomes" id="UP000219688">
    <property type="component" value="Unassembled WGS sequence"/>
</dbReference>
<dbReference type="RefSeq" id="WP_097189444.1">
    <property type="nucleotide sequence ID" value="NZ_OBQK01000033.1"/>
</dbReference>
<dbReference type="Gene3D" id="3.40.80.10">
    <property type="entry name" value="Peptidoglycan recognition protein-like"/>
    <property type="match status" value="1"/>
</dbReference>
<accession>A0A285VWC5</accession>
<gene>
    <name evidence="3" type="ORF">SAMN05421879_1337</name>
</gene>
<dbReference type="InterPro" id="IPR036505">
    <property type="entry name" value="Amidase/PGRP_sf"/>
</dbReference>
<dbReference type="SMART" id="SM00701">
    <property type="entry name" value="PGRP"/>
    <property type="match status" value="1"/>
</dbReference>
<proteinExistence type="predicted"/>
<dbReference type="CDD" id="cd06583">
    <property type="entry name" value="PGRP"/>
    <property type="match status" value="1"/>
</dbReference>
<dbReference type="EMBL" id="OBQK01000033">
    <property type="protein sequence ID" value="SOC58390.1"/>
    <property type="molecule type" value="Genomic_DNA"/>
</dbReference>
<feature type="region of interest" description="Disordered" evidence="1">
    <location>
        <begin position="100"/>
        <end position="132"/>
    </location>
</feature>
<dbReference type="InterPro" id="IPR051922">
    <property type="entry name" value="Bact_Sporulation_Assoc"/>
</dbReference>
<feature type="compositionally biased region" description="Low complexity" evidence="1">
    <location>
        <begin position="116"/>
        <end position="132"/>
    </location>
</feature>
<dbReference type="Pfam" id="PF01510">
    <property type="entry name" value="Amidase_2"/>
    <property type="match status" value="1"/>
</dbReference>